<keyword evidence="4" id="KW-1185">Reference proteome</keyword>
<feature type="compositionally biased region" description="Polar residues" evidence="1">
    <location>
        <begin position="188"/>
        <end position="204"/>
    </location>
</feature>
<evidence type="ECO:0000313" key="3">
    <source>
        <dbReference type="EMBL" id="MCV2366707.1"/>
    </source>
</evidence>
<evidence type="ECO:0000256" key="2">
    <source>
        <dbReference type="SAM" id="Phobius"/>
    </source>
</evidence>
<protein>
    <submittedName>
        <fullName evidence="3">Uncharacterized protein</fullName>
    </submittedName>
</protein>
<evidence type="ECO:0000256" key="1">
    <source>
        <dbReference type="SAM" id="MobiDB-lite"/>
    </source>
</evidence>
<evidence type="ECO:0000313" key="4">
    <source>
        <dbReference type="Proteomes" id="UP001209701"/>
    </source>
</evidence>
<dbReference type="EMBL" id="JAJIRN010000001">
    <property type="protein sequence ID" value="MCV2366707.1"/>
    <property type="molecule type" value="Genomic_DNA"/>
</dbReference>
<feature type="transmembrane region" description="Helical" evidence="2">
    <location>
        <begin position="21"/>
        <end position="37"/>
    </location>
</feature>
<name>A0ABT2YAV8_9BURK</name>
<keyword evidence="2" id="KW-0472">Membrane</keyword>
<dbReference type="Proteomes" id="UP001209701">
    <property type="component" value="Unassembled WGS sequence"/>
</dbReference>
<sequence>MRKMTQASRNYLNQRSVAARWGWLLVLLLHLLMWALLREVRRHESLPPESKVSSGWLIPMPPLLTKKHRPEQAEPLRPRSAPNPRTSSLASPTLAPLPPIGMTANAADISAGKAPEASPMERGPERLKLGLPARPASAAQSTPAQMAATDPRGNSHRPDMGERMAAALGSDPSLREEIIAPGHRRFRQGSTCLDVQDTRNSQLNPFDENARMGAKLVSKCKE</sequence>
<proteinExistence type="predicted"/>
<gene>
    <name evidence="3" type="ORF">LNV07_01155</name>
</gene>
<keyword evidence="2" id="KW-0812">Transmembrane</keyword>
<feature type="region of interest" description="Disordered" evidence="1">
    <location>
        <begin position="133"/>
        <end position="159"/>
    </location>
</feature>
<feature type="region of interest" description="Disordered" evidence="1">
    <location>
        <begin position="182"/>
        <end position="222"/>
    </location>
</feature>
<dbReference type="RefSeq" id="WP_263569343.1">
    <property type="nucleotide sequence ID" value="NZ_JAJIRN010000001.1"/>
</dbReference>
<accession>A0ABT2YAV8</accession>
<feature type="region of interest" description="Disordered" evidence="1">
    <location>
        <begin position="67"/>
        <end position="103"/>
    </location>
</feature>
<reference evidence="3 4" key="1">
    <citation type="submission" date="2021-11" db="EMBL/GenBank/DDBJ databases">
        <authorList>
            <person name="Liang Q."/>
            <person name="Mou H."/>
            <person name="Liu Z."/>
        </authorList>
    </citation>
    <scope>NUCLEOTIDE SEQUENCE [LARGE SCALE GENOMIC DNA]</scope>
    <source>
        <strain evidence="3 4">CHU3</strain>
    </source>
</reference>
<organism evidence="3 4">
    <name type="scientific">Roseateles oligotrophus</name>
    <dbReference type="NCBI Taxonomy" id="1769250"/>
    <lineage>
        <taxon>Bacteria</taxon>
        <taxon>Pseudomonadati</taxon>
        <taxon>Pseudomonadota</taxon>
        <taxon>Betaproteobacteria</taxon>
        <taxon>Burkholderiales</taxon>
        <taxon>Sphaerotilaceae</taxon>
        <taxon>Roseateles</taxon>
    </lineage>
</organism>
<keyword evidence="2" id="KW-1133">Transmembrane helix</keyword>
<comment type="caution">
    <text evidence="3">The sequence shown here is derived from an EMBL/GenBank/DDBJ whole genome shotgun (WGS) entry which is preliminary data.</text>
</comment>